<evidence type="ECO:0000256" key="1">
    <source>
        <dbReference type="SAM" id="Phobius"/>
    </source>
</evidence>
<evidence type="ECO:0000313" key="2">
    <source>
        <dbReference type="EMBL" id="UWX63322.1"/>
    </source>
</evidence>
<keyword evidence="3" id="KW-1185">Reference proteome</keyword>
<evidence type="ECO:0000313" key="3">
    <source>
        <dbReference type="Proteomes" id="UP001060261"/>
    </source>
</evidence>
<keyword evidence="1" id="KW-0472">Membrane</keyword>
<reference evidence="2" key="1">
    <citation type="submission" date="2022-09" db="EMBL/GenBank/DDBJ databases">
        <title>genome sequence of Deinococcus rubellus.</title>
        <authorList>
            <person name="Srinivasan S."/>
        </authorList>
    </citation>
    <scope>NUCLEOTIDE SEQUENCE</scope>
    <source>
        <strain evidence="2">Ant6</strain>
    </source>
</reference>
<feature type="transmembrane region" description="Helical" evidence="1">
    <location>
        <begin position="165"/>
        <end position="183"/>
    </location>
</feature>
<keyword evidence="1" id="KW-1133">Transmembrane helix</keyword>
<protein>
    <submittedName>
        <fullName evidence="2">Uncharacterized protein</fullName>
    </submittedName>
</protein>
<accession>A0ABY5YG03</accession>
<dbReference type="Proteomes" id="UP001060261">
    <property type="component" value="Chromosome"/>
</dbReference>
<proteinExistence type="predicted"/>
<name>A0ABY5YG03_9DEIO</name>
<sequence length="233" mass="26028">MPAPTSLRTICTVPLTPGHNPHDPALWERVFRGWQVRWLPGSEPGADVERAVALVKTEDQAQVRRGALVYARWPQADLALPALVNLTDDRQFVTVRVFATYLTEVQRLAEQLTEAMLRESAFDFGPGVRVSLAISVGGVRADLTSGRVQVRHGSALKGFYDTNKYALNTTLVVLISTLLIFVLVTPDGNFTPLDKFYGLMERILSAVLLNSLLLASQFLFFARHRRVIDWEKP</sequence>
<gene>
    <name evidence="2" type="ORF">N0D28_11255</name>
</gene>
<dbReference type="EMBL" id="CP104213">
    <property type="protein sequence ID" value="UWX63322.1"/>
    <property type="molecule type" value="Genomic_DNA"/>
</dbReference>
<keyword evidence="1" id="KW-0812">Transmembrane</keyword>
<organism evidence="2 3">
    <name type="scientific">Deinococcus rubellus</name>
    <dbReference type="NCBI Taxonomy" id="1889240"/>
    <lineage>
        <taxon>Bacteria</taxon>
        <taxon>Thermotogati</taxon>
        <taxon>Deinococcota</taxon>
        <taxon>Deinococci</taxon>
        <taxon>Deinococcales</taxon>
        <taxon>Deinococcaceae</taxon>
        <taxon>Deinococcus</taxon>
    </lineage>
</organism>
<feature type="transmembrane region" description="Helical" evidence="1">
    <location>
        <begin position="203"/>
        <end position="222"/>
    </location>
</feature>
<dbReference type="RefSeq" id="WP_260559611.1">
    <property type="nucleotide sequence ID" value="NZ_BAABEC010000017.1"/>
</dbReference>